<protein>
    <submittedName>
        <fullName evidence="1">Aminotransferase class I and II</fullName>
    </submittedName>
</protein>
<keyword evidence="1" id="KW-0808">Transferase</keyword>
<name>W1XV63_9ZZZZ</name>
<comment type="caution">
    <text evidence="1">The sequence shown here is derived from an EMBL/GenBank/DDBJ whole genome shotgun (WGS) entry which is preliminary data.</text>
</comment>
<reference evidence="1" key="1">
    <citation type="submission" date="2013-12" db="EMBL/GenBank/DDBJ databases">
        <title>A Varibaculum cambriense genome reconstructed from a premature infant gut community with otherwise low bacterial novelty that shifts toward anaerobic metabolism during the third week of life.</title>
        <authorList>
            <person name="Brown C.T."/>
            <person name="Sharon I."/>
            <person name="Thomas B.C."/>
            <person name="Castelle C.J."/>
            <person name="Morowitz M.J."/>
            <person name="Banfield J.F."/>
        </authorList>
    </citation>
    <scope>NUCLEOTIDE SEQUENCE</scope>
</reference>
<sequence>MANINENYLNLQGSYLFANIAKKVNEYQTAHPDADIIRLGIKVEI</sequence>
<keyword evidence="1" id="KW-0032">Aminotransferase</keyword>
<dbReference type="GO" id="GO:0008483">
    <property type="term" value="F:transaminase activity"/>
    <property type="evidence" value="ECO:0007669"/>
    <property type="project" value="UniProtKB-KW"/>
</dbReference>
<gene>
    <name evidence="1" type="ORF">Q604_UNBC11458G0001</name>
</gene>
<dbReference type="EMBL" id="AZMM01011458">
    <property type="protein sequence ID" value="ETJ34112.1"/>
    <property type="molecule type" value="Genomic_DNA"/>
</dbReference>
<proteinExistence type="predicted"/>
<evidence type="ECO:0000313" key="1">
    <source>
        <dbReference type="EMBL" id="ETJ34112.1"/>
    </source>
</evidence>
<accession>W1XV63</accession>
<dbReference type="InterPro" id="IPR015422">
    <property type="entry name" value="PyrdxlP-dep_Trfase_small"/>
</dbReference>
<dbReference type="AlphaFoldDB" id="W1XV63"/>
<organism evidence="1">
    <name type="scientific">human gut metagenome</name>
    <dbReference type="NCBI Taxonomy" id="408170"/>
    <lineage>
        <taxon>unclassified sequences</taxon>
        <taxon>metagenomes</taxon>
        <taxon>organismal metagenomes</taxon>
    </lineage>
</organism>
<dbReference type="Gene3D" id="3.90.1150.10">
    <property type="entry name" value="Aspartate Aminotransferase, domain 1"/>
    <property type="match status" value="1"/>
</dbReference>